<reference evidence="8 9" key="1">
    <citation type="submission" date="2022-06" db="EMBL/GenBank/DDBJ databases">
        <title>Isolation of gut microbiota from human fecal samples.</title>
        <authorList>
            <person name="Pamer E.G."/>
            <person name="Barat B."/>
            <person name="Waligurski E."/>
            <person name="Medina S."/>
            <person name="Paddock L."/>
            <person name="Mostad J."/>
        </authorList>
    </citation>
    <scope>NUCLEOTIDE SEQUENCE [LARGE SCALE GENOMIC DNA]</scope>
    <source>
        <strain evidence="8 9">SL.3.17</strain>
    </source>
</reference>
<comment type="catalytic activity">
    <reaction evidence="7">
        <text>L-cysteinyl-[prolipoprotein] + a 1,2-diacyl-sn-glycero-3-phospho-(1'-sn-glycerol) = an S-1,2-diacyl-sn-glyceryl-L-cysteinyl-[prolipoprotein] + sn-glycerol 1-phosphate + H(+)</text>
        <dbReference type="Rhea" id="RHEA:56712"/>
        <dbReference type="Rhea" id="RHEA-COMP:14679"/>
        <dbReference type="Rhea" id="RHEA-COMP:14680"/>
        <dbReference type="ChEBI" id="CHEBI:15378"/>
        <dbReference type="ChEBI" id="CHEBI:29950"/>
        <dbReference type="ChEBI" id="CHEBI:57685"/>
        <dbReference type="ChEBI" id="CHEBI:64716"/>
        <dbReference type="ChEBI" id="CHEBI:140658"/>
        <dbReference type="EC" id="2.5.1.145"/>
    </reaction>
</comment>
<evidence type="ECO:0000256" key="6">
    <source>
        <dbReference type="ARBA" id="ARBA00023136"/>
    </source>
</evidence>
<dbReference type="EC" id="2.5.1.145" evidence="7"/>
<keyword evidence="6 7" id="KW-0472">Membrane</keyword>
<dbReference type="PROSITE" id="PS01311">
    <property type="entry name" value="LGT"/>
    <property type="match status" value="1"/>
</dbReference>
<organism evidence="8 9">
    <name type="scientific">Anaerovorax odorimutans</name>
    <dbReference type="NCBI Taxonomy" id="109327"/>
    <lineage>
        <taxon>Bacteria</taxon>
        <taxon>Bacillati</taxon>
        <taxon>Bacillota</taxon>
        <taxon>Clostridia</taxon>
        <taxon>Peptostreptococcales</taxon>
        <taxon>Anaerovoracaceae</taxon>
        <taxon>Anaerovorax</taxon>
    </lineage>
</organism>
<feature type="transmembrane region" description="Helical" evidence="7">
    <location>
        <begin position="90"/>
        <end position="110"/>
    </location>
</feature>
<dbReference type="NCBIfam" id="TIGR00544">
    <property type="entry name" value="lgt"/>
    <property type="match status" value="1"/>
</dbReference>
<feature type="transmembrane region" description="Helical" evidence="7">
    <location>
        <begin position="48"/>
        <end position="70"/>
    </location>
</feature>
<proteinExistence type="inferred from homology"/>
<keyword evidence="9" id="KW-1185">Reference proteome</keyword>
<evidence type="ECO:0000256" key="1">
    <source>
        <dbReference type="ARBA" id="ARBA00007150"/>
    </source>
</evidence>
<evidence type="ECO:0000256" key="4">
    <source>
        <dbReference type="ARBA" id="ARBA00022692"/>
    </source>
</evidence>
<dbReference type="Pfam" id="PF01790">
    <property type="entry name" value="LGT"/>
    <property type="match status" value="1"/>
</dbReference>
<evidence type="ECO:0000256" key="3">
    <source>
        <dbReference type="ARBA" id="ARBA00022679"/>
    </source>
</evidence>
<comment type="caution">
    <text evidence="8">The sequence shown here is derived from an EMBL/GenBank/DDBJ whole genome shotgun (WGS) entry which is preliminary data.</text>
</comment>
<evidence type="ECO:0000256" key="7">
    <source>
        <dbReference type="HAMAP-Rule" id="MF_01147"/>
    </source>
</evidence>
<dbReference type="GO" id="GO:0008961">
    <property type="term" value="F:phosphatidylglycerol-prolipoprotein diacylglyceryl transferase activity"/>
    <property type="evidence" value="ECO:0007669"/>
    <property type="project" value="UniProtKB-EC"/>
</dbReference>
<gene>
    <name evidence="7 8" type="primary">lgt</name>
    <name evidence="8" type="ORF">NE619_10765</name>
</gene>
<name>A0ABT1RPS8_9FIRM</name>
<dbReference type="HAMAP" id="MF_01147">
    <property type="entry name" value="Lgt"/>
    <property type="match status" value="1"/>
</dbReference>
<dbReference type="PANTHER" id="PTHR30589:SF0">
    <property type="entry name" value="PHOSPHATIDYLGLYCEROL--PROLIPOPROTEIN DIACYLGLYCERYL TRANSFERASE"/>
    <property type="match status" value="1"/>
</dbReference>
<keyword evidence="3 7" id="KW-0808">Transferase</keyword>
<dbReference type="EMBL" id="JANFXK010000011">
    <property type="protein sequence ID" value="MCQ4637205.1"/>
    <property type="molecule type" value="Genomic_DNA"/>
</dbReference>
<evidence type="ECO:0000313" key="9">
    <source>
        <dbReference type="Proteomes" id="UP001524502"/>
    </source>
</evidence>
<evidence type="ECO:0000256" key="2">
    <source>
        <dbReference type="ARBA" id="ARBA00022475"/>
    </source>
</evidence>
<comment type="pathway">
    <text evidence="7">Protein modification; lipoprotein biosynthesis (diacylglyceryl transfer).</text>
</comment>
<feature type="transmembrane region" description="Helical" evidence="7">
    <location>
        <begin position="222"/>
        <end position="241"/>
    </location>
</feature>
<feature type="transmembrane region" description="Helical" evidence="7">
    <location>
        <begin position="164"/>
        <end position="181"/>
    </location>
</feature>
<dbReference type="PANTHER" id="PTHR30589">
    <property type="entry name" value="PROLIPOPROTEIN DIACYLGLYCERYL TRANSFERASE"/>
    <property type="match status" value="1"/>
</dbReference>
<comment type="similarity">
    <text evidence="1 7">Belongs to the Lgt family.</text>
</comment>
<protein>
    <recommendedName>
        <fullName evidence="7">Phosphatidylglycerol--prolipoprotein diacylglyceryl transferase</fullName>
        <ecNumber evidence="7">2.5.1.145</ecNumber>
    </recommendedName>
</protein>
<dbReference type="Proteomes" id="UP001524502">
    <property type="component" value="Unassembled WGS sequence"/>
</dbReference>
<keyword evidence="2 7" id="KW-1003">Cell membrane</keyword>
<dbReference type="RefSeq" id="WP_256132398.1">
    <property type="nucleotide sequence ID" value="NZ_JANFXK010000011.1"/>
</dbReference>
<comment type="function">
    <text evidence="7">Catalyzes the transfer of the diacylglyceryl group from phosphatidylglycerol to the sulfhydryl group of the N-terminal cysteine of a prolipoprotein, the first step in the formation of mature lipoproteins.</text>
</comment>
<keyword evidence="5 7" id="KW-1133">Transmembrane helix</keyword>
<sequence length="251" mass="28405">MPIPNPVAFTLFGIDVMWYGILIATGIVLATIITYRRAPRHGLESEKILDFVLICIPAGIIGARLYYVAFNWEQYSGDFLKIINTRLGGLAIHGGLIFGLGAAAILCIIWKIRPLNVMDLAIPSVALAQAIGRWGNYFNSEAHGGPTDLPWAVTVNGQTYHPTFLYESIWCLLLFFVLIYIDNRRQFEGQIFLLYGILYSVERFFVEGLRTDSLMIGPFKQAQVLSLSVIIVFIAIYVFLYNRWKKEKSKK</sequence>
<accession>A0ABT1RPS8</accession>
<dbReference type="InterPro" id="IPR001640">
    <property type="entry name" value="Lgt"/>
</dbReference>
<keyword evidence="4 7" id="KW-0812">Transmembrane</keyword>
<feature type="transmembrane region" description="Helical" evidence="7">
    <location>
        <begin position="16"/>
        <end position="36"/>
    </location>
</feature>
<comment type="subcellular location">
    <subcellularLocation>
        <location evidence="7">Cell membrane</location>
        <topology evidence="7">Multi-pass membrane protein</topology>
    </subcellularLocation>
</comment>
<feature type="binding site" evidence="7">
    <location>
        <position position="133"/>
    </location>
    <ligand>
        <name>a 1,2-diacyl-sn-glycero-3-phospho-(1'-sn-glycerol)</name>
        <dbReference type="ChEBI" id="CHEBI:64716"/>
    </ligand>
</feature>
<evidence type="ECO:0000313" key="8">
    <source>
        <dbReference type="EMBL" id="MCQ4637205.1"/>
    </source>
</evidence>
<evidence type="ECO:0000256" key="5">
    <source>
        <dbReference type="ARBA" id="ARBA00022989"/>
    </source>
</evidence>